<evidence type="ECO:0000256" key="4">
    <source>
        <dbReference type="ARBA" id="ARBA00022692"/>
    </source>
</evidence>
<gene>
    <name evidence="10" type="ORF">CPLU01_15797</name>
</gene>
<dbReference type="InterPro" id="IPR004813">
    <property type="entry name" value="OPT"/>
</dbReference>
<proteinExistence type="inferred from homology"/>
<dbReference type="AlphaFoldDB" id="A0A8H6J6K3"/>
<comment type="subcellular location">
    <subcellularLocation>
        <location evidence="1">Membrane</location>
        <topology evidence="1">Multi-pass membrane protein</topology>
    </subcellularLocation>
</comment>
<dbReference type="InterPro" id="IPR004648">
    <property type="entry name" value="Oligpept_transpt"/>
</dbReference>
<keyword evidence="8 9" id="KW-0472">Membrane</keyword>
<dbReference type="PANTHER" id="PTHR22601">
    <property type="entry name" value="ISP4 LIKE PROTEIN"/>
    <property type="match status" value="1"/>
</dbReference>
<dbReference type="GO" id="GO:0016020">
    <property type="term" value="C:membrane"/>
    <property type="evidence" value="ECO:0007669"/>
    <property type="project" value="UniProtKB-SubCell"/>
</dbReference>
<dbReference type="Pfam" id="PF03169">
    <property type="entry name" value="OPT"/>
    <property type="match status" value="1"/>
</dbReference>
<keyword evidence="4 9" id="KW-0812">Transmembrane</keyword>
<evidence type="ECO:0000256" key="6">
    <source>
        <dbReference type="ARBA" id="ARBA00022927"/>
    </source>
</evidence>
<feature type="transmembrane region" description="Helical" evidence="9">
    <location>
        <begin position="33"/>
        <end position="57"/>
    </location>
</feature>
<evidence type="ECO:0000256" key="5">
    <source>
        <dbReference type="ARBA" id="ARBA00022856"/>
    </source>
</evidence>
<evidence type="ECO:0000256" key="1">
    <source>
        <dbReference type="ARBA" id="ARBA00004141"/>
    </source>
</evidence>
<protein>
    <submittedName>
        <fullName evidence="10">Oligopeptide transporter 7</fullName>
    </submittedName>
</protein>
<comment type="caution">
    <text evidence="10">The sequence shown here is derived from an EMBL/GenBank/DDBJ whole genome shotgun (WGS) entry which is preliminary data.</text>
</comment>
<reference evidence="10" key="1">
    <citation type="journal article" date="2020" name="Phytopathology">
        <title>Genome Sequence Resources of Colletotrichum truncatum, C. plurivorum, C. musicola, and C. sojae: Four Species Pathogenic to Soybean (Glycine max).</title>
        <authorList>
            <person name="Rogerio F."/>
            <person name="Boufleur T.R."/>
            <person name="Ciampi-Guillardi M."/>
            <person name="Sukno S.A."/>
            <person name="Thon M.R."/>
            <person name="Massola Junior N.S."/>
            <person name="Baroncelli R."/>
        </authorList>
    </citation>
    <scope>NUCLEOTIDE SEQUENCE</scope>
    <source>
        <strain evidence="10">LFN00145</strain>
    </source>
</reference>
<dbReference type="GO" id="GO:0015031">
    <property type="term" value="P:protein transport"/>
    <property type="evidence" value="ECO:0007669"/>
    <property type="project" value="UniProtKB-KW"/>
</dbReference>
<evidence type="ECO:0000256" key="7">
    <source>
        <dbReference type="ARBA" id="ARBA00022989"/>
    </source>
</evidence>
<keyword evidence="3" id="KW-0813">Transport</keyword>
<evidence type="ECO:0000256" key="9">
    <source>
        <dbReference type="SAM" id="Phobius"/>
    </source>
</evidence>
<keyword evidence="11" id="KW-1185">Reference proteome</keyword>
<accession>A0A8H6J6K3</accession>
<comment type="similarity">
    <text evidence="2">Belongs to the oligopeptide OPT transporter family.</text>
</comment>
<name>A0A8H6J6K3_9PEZI</name>
<dbReference type="Proteomes" id="UP000654918">
    <property type="component" value="Unassembled WGS sequence"/>
</dbReference>
<organism evidence="10 11">
    <name type="scientific">Colletotrichum plurivorum</name>
    <dbReference type="NCBI Taxonomy" id="2175906"/>
    <lineage>
        <taxon>Eukaryota</taxon>
        <taxon>Fungi</taxon>
        <taxon>Dikarya</taxon>
        <taxon>Ascomycota</taxon>
        <taxon>Pezizomycotina</taxon>
        <taxon>Sordariomycetes</taxon>
        <taxon>Hypocreomycetidae</taxon>
        <taxon>Glomerellales</taxon>
        <taxon>Glomerellaceae</taxon>
        <taxon>Colletotrichum</taxon>
        <taxon>Colletotrichum orchidearum species complex</taxon>
    </lineage>
</organism>
<evidence type="ECO:0000313" key="11">
    <source>
        <dbReference type="Proteomes" id="UP000654918"/>
    </source>
</evidence>
<sequence>MYFAAWSHNVISNAVNLSNDLKMGEYLKIPPRVMFLTQVYGTILGGFVNYAVMISIVNGNRELLTNSDGNSAWSGATMQSYNTNATSWALAHYLYKIGGKYEMVPIGLGIGFAIVALHRLIVYFVPKIRGFSLSEINMPQFIQYAGFIPYNQSQTCVIFSQILAGFFTQFYLRNYRPRIFKDYSYLVTGAMDGASLTALFILSFAVFGAGGPSKPFPTWWGNNADGNYDLCPSSE</sequence>
<keyword evidence="5" id="KW-0571">Peptide transport</keyword>
<evidence type="ECO:0000313" key="10">
    <source>
        <dbReference type="EMBL" id="KAF6807432.1"/>
    </source>
</evidence>
<evidence type="ECO:0000256" key="3">
    <source>
        <dbReference type="ARBA" id="ARBA00022448"/>
    </source>
</evidence>
<keyword evidence="6" id="KW-0653">Protein transport</keyword>
<keyword evidence="7 9" id="KW-1133">Transmembrane helix</keyword>
<evidence type="ECO:0000256" key="8">
    <source>
        <dbReference type="ARBA" id="ARBA00023136"/>
    </source>
</evidence>
<dbReference type="EMBL" id="WIGO01000630">
    <property type="protein sequence ID" value="KAF6807432.1"/>
    <property type="molecule type" value="Genomic_DNA"/>
</dbReference>
<feature type="transmembrane region" description="Helical" evidence="9">
    <location>
        <begin position="183"/>
        <end position="207"/>
    </location>
</feature>
<evidence type="ECO:0000256" key="2">
    <source>
        <dbReference type="ARBA" id="ARBA00008807"/>
    </source>
</evidence>
<dbReference type="GO" id="GO:0035673">
    <property type="term" value="F:oligopeptide transmembrane transporter activity"/>
    <property type="evidence" value="ECO:0007669"/>
    <property type="project" value="InterPro"/>
</dbReference>
<feature type="transmembrane region" description="Helical" evidence="9">
    <location>
        <begin position="103"/>
        <end position="125"/>
    </location>
</feature>